<feature type="region of interest" description="Disordered" evidence="1">
    <location>
        <begin position="1"/>
        <end position="31"/>
    </location>
</feature>
<dbReference type="Gene3D" id="1.10.510.10">
    <property type="entry name" value="Transferase(Phosphotransferase) domain 1"/>
    <property type="match status" value="1"/>
</dbReference>
<dbReference type="SUPFAM" id="SSF56112">
    <property type="entry name" value="Protein kinase-like (PK-like)"/>
    <property type="match status" value="1"/>
</dbReference>
<dbReference type="Pfam" id="PF00069">
    <property type="entry name" value="Pkinase"/>
    <property type="match status" value="1"/>
</dbReference>
<dbReference type="PANTHER" id="PTHR24359:SF1">
    <property type="entry name" value="INHIBITOR OF NUCLEAR FACTOR KAPPA-B KINASE EPSILON SUBUNIT HOMOLOG 1-RELATED"/>
    <property type="match status" value="1"/>
</dbReference>
<feature type="compositionally biased region" description="Basic and acidic residues" evidence="1">
    <location>
        <begin position="511"/>
        <end position="522"/>
    </location>
</feature>
<dbReference type="SMART" id="SM00220">
    <property type="entry name" value="S_TKc"/>
    <property type="match status" value="1"/>
</dbReference>
<dbReference type="Proteomes" id="UP001521116">
    <property type="component" value="Unassembled WGS sequence"/>
</dbReference>
<comment type="caution">
    <text evidence="3">The sequence shown here is derived from an EMBL/GenBank/DDBJ whole genome shotgun (WGS) entry which is preliminary data.</text>
</comment>
<dbReference type="EMBL" id="JAJVDC020000479">
    <property type="protein sequence ID" value="KAL1613696.1"/>
    <property type="molecule type" value="Genomic_DNA"/>
</dbReference>
<dbReference type="PANTHER" id="PTHR24359">
    <property type="entry name" value="SERINE/THREONINE-PROTEIN KINASE SBK1"/>
    <property type="match status" value="1"/>
</dbReference>
<dbReference type="PROSITE" id="PS50011">
    <property type="entry name" value="PROTEIN_KINASE_DOM"/>
    <property type="match status" value="1"/>
</dbReference>
<protein>
    <recommendedName>
        <fullName evidence="2">Protein kinase domain-containing protein</fullName>
    </recommendedName>
</protein>
<gene>
    <name evidence="3" type="ORF">SLS56_012246</name>
</gene>
<organism evidence="3 4">
    <name type="scientific">Neofusicoccum ribis</name>
    <dbReference type="NCBI Taxonomy" id="45134"/>
    <lineage>
        <taxon>Eukaryota</taxon>
        <taxon>Fungi</taxon>
        <taxon>Dikarya</taxon>
        <taxon>Ascomycota</taxon>
        <taxon>Pezizomycotina</taxon>
        <taxon>Dothideomycetes</taxon>
        <taxon>Dothideomycetes incertae sedis</taxon>
        <taxon>Botryosphaeriales</taxon>
        <taxon>Botryosphaeriaceae</taxon>
        <taxon>Neofusicoccum</taxon>
    </lineage>
</organism>
<dbReference type="InterPro" id="IPR000719">
    <property type="entry name" value="Prot_kinase_dom"/>
</dbReference>
<reference evidence="3 4" key="1">
    <citation type="submission" date="2024-02" db="EMBL/GenBank/DDBJ databases">
        <title>De novo assembly and annotation of 12 fungi associated with fruit tree decline syndrome in Ontario, Canada.</title>
        <authorList>
            <person name="Sulman M."/>
            <person name="Ellouze W."/>
            <person name="Ilyukhin E."/>
        </authorList>
    </citation>
    <scope>NUCLEOTIDE SEQUENCE [LARGE SCALE GENOMIC DNA]</scope>
    <source>
        <strain evidence="3 4">M1-105</strain>
    </source>
</reference>
<accession>A0ABR3S9C9</accession>
<feature type="compositionally biased region" description="Basic residues" evidence="1">
    <location>
        <begin position="765"/>
        <end position="774"/>
    </location>
</feature>
<evidence type="ECO:0000259" key="2">
    <source>
        <dbReference type="PROSITE" id="PS50011"/>
    </source>
</evidence>
<feature type="region of interest" description="Disordered" evidence="1">
    <location>
        <begin position="739"/>
        <end position="774"/>
    </location>
</feature>
<name>A0ABR3S9C9_9PEZI</name>
<dbReference type="InterPro" id="IPR011009">
    <property type="entry name" value="Kinase-like_dom_sf"/>
</dbReference>
<evidence type="ECO:0000313" key="3">
    <source>
        <dbReference type="EMBL" id="KAL1613696.1"/>
    </source>
</evidence>
<feature type="compositionally biased region" description="Polar residues" evidence="1">
    <location>
        <begin position="739"/>
        <end position="750"/>
    </location>
</feature>
<feature type="compositionally biased region" description="Low complexity" evidence="1">
    <location>
        <begin position="19"/>
        <end position="30"/>
    </location>
</feature>
<feature type="region of interest" description="Disordered" evidence="1">
    <location>
        <begin position="502"/>
        <end position="525"/>
    </location>
</feature>
<sequence length="774" mass="88328">MTRNPRSVSKKADHDAVASSSKNSSESLDSTIGTGYQKKAALRLQQKLQSSHIEQPSRSLNFYIPEDRKRAIITFEVILEQIRFVQPGKASELSNTAYGRAKNLFTILAYMGRAYEICEFLSEKVSDDDLPFDRDVTNNLIRRNGQKIECASHWQLNKTLDFARKQWSVLVPVFSTSEHYEFHKNTILPFNHDEEVSEFEKEQTILKELGRKEHGHLVKLLVSYKYWGNYHLVFLLATGNLRDFWRKHPDPKFTKEAVLWSLKQMKGISHAIYTIHNFRITRPHVVEGGIKTSRGSTKFSFSLGEEQYGRHGDLKPENILWFSQTLQDQDSYGTFQIADLGLARFHGQDTRTKQAPYTIFSSPTYEPPECHTFLPVSRAYDFWSLGCLFLEWISWLLEGWSAIEKFSETRLEKSFILHDKGEIADDYFWSLMHEENPRRATIRAGVLNWVRGLRESHNCSELMHELLSLVMTGLLCIKPNERIDAADLHQRLDSMLKRAEKESEYGFTPKPLEKKEPNEATETKSATRMNFADDLIEGIPVTEPSLHSSKQPTWPSETAIADIKKGAGRSTESTALFPSFTNIEDTMKYTGVNTEISKADEFIGQSLSNPGLGRPAATASVEMNTVDGTKSGDLSSSRFDLAEKMANDGDSIYSLEPDDTADPSYIKAVAHILFEQLGARHMEKSSFQAVLHIMEQTLKAFASKLGYEVVSKEAQEARVFIQKHRKDIKKSLEEIWNRNLQDAPQETTPAYKSDEVQKPDTLNTKNRKRHKNGT</sequence>
<feature type="domain" description="Protein kinase" evidence="2">
    <location>
        <begin position="105"/>
        <end position="492"/>
    </location>
</feature>
<keyword evidence="4" id="KW-1185">Reference proteome</keyword>
<evidence type="ECO:0000313" key="4">
    <source>
        <dbReference type="Proteomes" id="UP001521116"/>
    </source>
</evidence>
<proteinExistence type="predicted"/>
<evidence type="ECO:0000256" key="1">
    <source>
        <dbReference type="SAM" id="MobiDB-lite"/>
    </source>
</evidence>